<keyword evidence="1" id="KW-0812">Transmembrane</keyword>
<dbReference type="EMBL" id="AHKC01012468">
    <property type="protein sequence ID" value="EKF30081.1"/>
    <property type="molecule type" value="Genomic_DNA"/>
</dbReference>
<evidence type="ECO:0000256" key="1">
    <source>
        <dbReference type="SAM" id="Phobius"/>
    </source>
</evidence>
<feature type="transmembrane region" description="Helical" evidence="1">
    <location>
        <begin position="9"/>
        <end position="34"/>
    </location>
</feature>
<organism evidence="2 3">
    <name type="scientific">Trypanosoma cruzi marinkellei</name>
    <dbReference type="NCBI Taxonomy" id="85056"/>
    <lineage>
        <taxon>Eukaryota</taxon>
        <taxon>Discoba</taxon>
        <taxon>Euglenozoa</taxon>
        <taxon>Kinetoplastea</taxon>
        <taxon>Metakinetoplastina</taxon>
        <taxon>Trypanosomatida</taxon>
        <taxon>Trypanosomatidae</taxon>
        <taxon>Trypanosoma</taxon>
        <taxon>Schizotrypanum</taxon>
    </lineage>
</organism>
<comment type="caution">
    <text evidence="2">The sequence shown here is derived from an EMBL/GenBank/DDBJ whole genome shotgun (WGS) entry which is preliminary data.</text>
</comment>
<accession>K2N659</accession>
<evidence type="ECO:0000313" key="3">
    <source>
        <dbReference type="Proteomes" id="UP000007350"/>
    </source>
</evidence>
<keyword evidence="3" id="KW-1185">Reference proteome</keyword>
<dbReference type="AlphaFoldDB" id="K2N659"/>
<keyword evidence="1" id="KW-0472">Membrane</keyword>
<gene>
    <name evidence="2" type="ORF">MOQ_006120</name>
</gene>
<feature type="non-terminal residue" evidence="2">
    <location>
        <position position="35"/>
    </location>
</feature>
<reference evidence="2 3" key="1">
    <citation type="journal article" date="2012" name="BMC Genomics">
        <title>Comparative genomic analysis of human infective Trypanosoma cruzi lineages with the bat-restricted subspecies T. cruzi marinkellei.</title>
        <authorList>
            <person name="Franzen O."/>
            <person name="Talavera-Lopez C."/>
            <person name="Ochaya S."/>
            <person name="Butler C.E."/>
            <person name="Messenger L.A."/>
            <person name="Lewis M.D."/>
            <person name="Llewellyn M.S."/>
            <person name="Marinkelle C.J."/>
            <person name="Tyler K.M."/>
            <person name="Miles M.A."/>
            <person name="Andersson B."/>
        </authorList>
    </citation>
    <scope>NUCLEOTIDE SEQUENCE [LARGE SCALE GENOMIC DNA]</scope>
    <source>
        <strain evidence="2 3">B7</strain>
    </source>
</reference>
<name>K2N659_TRYCR</name>
<sequence>MRPHSVENVIFFSFSCLSVFFYVCLSFFLFFPLLS</sequence>
<protein>
    <submittedName>
        <fullName evidence="2">Beta-adaptin, putative</fullName>
    </submittedName>
</protein>
<keyword evidence="1" id="KW-1133">Transmembrane helix</keyword>
<dbReference type="Proteomes" id="UP000007350">
    <property type="component" value="Unassembled WGS sequence"/>
</dbReference>
<evidence type="ECO:0000313" key="2">
    <source>
        <dbReference type="EMBL" id="EKF30081.1"/>
    </source>
</evidence>
<proteinExistence type="predicted"/>